<proteinExistence type="predicted"/>
<sequence length="440" mass="50058">MLTFLTILILVRLLMCQNLPLDTPKVVSAEAEGRLPIRMNREAYFPKFLLKIDNYVFVACENDVTHLKCNVHHAKLRSGVGLFTERICSFEKKLQNSISELSKFHPLSLDLILGNENMTIISWVEWNSARAIMYQRVSTLNISNCKTKDLQFASSDEYLQSLTIGNIVPHTSTFDVFTQDHNKCASWDKCVLSYNDRNSLKAITRFEIPAPHFTIVPISPFSLKGGFFAYTNSNSLNGTLSSLVIYYQSPSTESMISLGEFTSGTIKKKPITSNSNRMFTICTEQMIMLNDIQNTVIRCGQFRLESGDIISENKKINMTESFHGTKAFAIYNLKDGGFLMMMLGSNGTLYPLNKTFTLYVVQQSKNNQYKMTLLHEESSNLACRENFDNVKIIASDFDDEYCFHFLCALKVEKKTGAWKQSVYVKKRCYFKNFVTAGVPV</sequence>
<reference evidence="1" key="1">
    <citation type="submission" date="2023-04" db="EMBL/GenBank/DDBJ databases">
        <title>A chromosome-level genome assembly of the parasitoid wasp Eretmocerus hayati.</title>
        <authorList>
            <person name="Zhong Y."/>
            <person name="Liu S."/>
            <person name="Liu Y."/>
        </authorList>
    </citation>
    <scope>NUCLEOTIDE SEQUENCE</scope>
    <source>
        <strain evidence="1">ZJU_SS_LIU_2023</strain>
    </source>
</reference>
<organism evidence="1 2">
    <name type="scientific">Eretmocerus hayati</name>
    <dbReference type="NCBI Taxonomy" id="131215"/>
    <lineage>
        <taxon>Eukaryota</taxon>
        <taxon>Metazoa</taxon>
        <taxon>Ecdysozoa</taxon>
        <taxon>Arthropoda</taxon>
        <taxon>Hexapoda</taxon>
        <taxon>Insecta</taxon>
        <taxon>Pterygota</taxon>
        <taxon>Neoptera</taxon>
        <taxon>Endopterygota</taxon>
        <taxon>Hymenoptera</taxon>
        <taxon>Apocrita</taxon>
        <taxon>Proctotrupomorpha</taxon>
        <taxon>Chalcidoidea</taxon>
        <taxon>Aphelinidae</taxon>
        <taxon>Aphelininae</taxon>
        <taxon>Eretmocerus</taxon>
    </lineage>
</organism>
<gene>
    <name evidence="1" type="ORF">QAD02_016984</name>
</gene>
<dbReference type="Proteomes" id="UP001239111">
    <property type="component" value="Chromosome 2"/>
</dbReference>
<comment type="caution">
    <text evidence="1">The sequence shown here is derived from an EMBL/GenBank/DDBJ whole genome shotgun (WGS) entry which is preliminary data.</text>
</comment>
<dbReference type="EMBL" id="CM056742">
    <property type="protein sequence ID" value="KAJ8681197.1"/>
    <property type="molecule type" value="Genomic_DNA"/>
</dbReference>
<evidence type="ECO:0000313" key="1">
    <source>
        <dbReference type="EMBL" id="KAJ8681197.1"/>
    </source>
</evidence>
<accession>A0ACC2PCM9</accession>
<keyword evidence="2" id="KW-1185">Reference proteome</keyword>
<evidence type="ECO:0000313" key="2">
    <source>
        <dbReference type="Proteomes" id="UP001239111"/>
    </source>
</evidence>
<protein>
    <submittedName>
        <fullName evidence="1">Uncharacterized protein</fullName>
    </submittedName>
</protein>
<name>A0ACC2PCM9_9HYME</name>